<accession>A0A9W6S4R6</accession>
<gene>
    <name evidence="1" type="ORF">Airi02_053080</name>
</gene>
<protein>
    <submittedName>
        <fullName evidence="1">Uncharacterized protein</fullName>
    </submittedName>
</protein>
<dbReference type="AlphaFoldDB" id="A0A9W6S4R6"/>
<dbReference type="EMBL" id="BSTK01000008">
    <property type="protein sequence ID" value="GLY87379.1"/>
    <property type="molecule type" value="Genomic_DNA"/>
</dbReference>
<evidence type="ECO:0000313" key="2">
    <source>
        <dbReference type="Proteomes" id="UP001165074"/>
    </source>
</evidence>
<dbReference type="InterPro" id="IPR029058">
    <property type="entry name" value="AB_hydrolase_fold"/>
</dbReference>
<dbReference type="Proteomes" id="UP001165074">
    <property type="component" value="Unassembled WGS sequence"/>
</dbReference>
<proteinExistence type="predicted"/>
<comment type="caution">
    <text evidence="1">The sequence shown here is derived from an EMBL/GenBank/DDBJ whole genome shotgun (WGS) entry which is preliminary data.</text>
</comment>
<organism evidence="1 2">
    <name type="scientific">Actinoallomurus iriomotensis</name>
    <dbReference type="NCBI Taxonomy" id="478107"/>
    <lineage>
        <taxon>Bacteria</taxon>
        <taxon>Bacillati</taxon>
        <taxon>Actinomycetota</taxon>
        <taxon>Actinomycetes</taxon>
        <taxon>Streptosporangiales</taxon>
        <taxon>Thermomonosporaceae</taxon>
        <taxon>Actinoallomurus</taxon>
    </lineage>
</organism>
<name>A0A9W6S4R6_9ACTN</name>
<sequence>MPGLPDAERLAEHARSHGVDVRLEVYPVAAQSFQLYWSFLPEAADAIARFGEYARGVSHAAG</sequence>
<evidence type="ECO:0000313" key="1">
    <source>
        <dbReference type="EMBL" id="GLY87379.1"/>
    </source>
</evidence>
<reference evidence="1" key="1">
    <citation type="submission" date="2023-03" db="EMBL/GenBank/DDBJ databases">
        <title>Actinoallomurus iriomotensis NBRC 103684.</title>
        <authorList>
            <person name="Ichikawa N."/>
            <person name="Sato H."/>
            <person name="Tonouchi N."/>
        </authorList>
    </citation>
    <scope>NUCLEOTIDE SEQUENCE</scope>
    <source>
        <strain evidence="1">NBRC 103684</strain>
    </source>
</reference>
<keyword evidence="2" id="KW-1185">Reference proteome</keyword>
<dbReference type="Gene3D" id="3.40.50.1820">
    <property type="entry name" value="alpha/beta hydrolase"/>
    <property type="match status" value="1"/>
</dbReference>